<accession>A0A9W9CZU3</accession>
<evidence type="ECO:0000313" key="2">
    <source>
        <dbReference type="EMBL" id="KAJ4394197.1"/>
    </source>
</evidence>
<reference evidence="2" key="1">
    <citation type="submission" date="2022-10" db="EMBL/GenBank/DDBJ databases">
        <title>Tapping the CABI collections for fungal endophytes: first genome assemblies for Collariella, Neodidymelliopsis, Ascochyta clinopodiicola, Didymella pomorum, Didymosphaeria variabile, Neocosmospora piperis and Neocucurbitaria cava.</title>
        <authorList>
            <person name="Hill R."/>
        </authorList>
    </citation>
    <scope>NUCLEOTIDE SEQUENCE</scope>
    <source>
        <strain evidence="2">IMI 355082</strain>
    </source>
</reference>
<dbReference type="OrthoDB" id="5308957at2759"/>
<dbReference type="Proteomes" id="UP001140453">
    <property type="component" value="Unassembled WGS sequence"/>
</dbReference>
<dbReference type="EMBL" id="JAPEVB010000002">
    <property type="protein sequence ID" value="KAJ4394197.1"/>
    <property type="molecule type" value="Genomic_DNA"/>
</dbReference>
<organism evidence="2 3">
    <name type="scientific">Gnomoniopsis smithogilvyi</name>
    <dbReference type="NCBI Taxonomy" id="1191159"/>
    <lineage>
        <taxon>Eukaryota</taxon>
        <taxon>Fungi</taxon>
        <taxon>Dikarya</taxon>
        <taxon>Ascomycota</taxon>
        <taxon>Pezizomycotina</taxon>
        <taxon>Sordariomycetes</taxon>
        <taxon>Sordariomycetidae</taxon>
        <taxon>Diaporthales</taxon>
        <taxon>Gnomoniaceae</taxon>
        <taxon>Gnomoniopsis</taxon>
    </lineage>
</organism>
<sequence length="482" mass="55466">MVEEQPSKKGSRAAANDEAWTKHLPTIRRLYVDEAKTLKQLMDFMETEHNFKASYDDSEQIECRFRRWGFRKNIRLHEVKDEVSFHELTKARYLRNNEEVSSSSVQLASGQVVDVDRLAAHLRRKMLYKRQTQKPFGPTYVNPPEQFYVCEAVLDDTRAYLRGHYQDAFTFTEEVDGLRVTQPATLKWNRFFYRCRGALDHPSRFSQALVLMRQAPEELRQLLESEPASVLNLLFKFIIHVTRCLQNIDDPDDKRQFSVVVRALIRYAASVMAPQHGQQYPLYKLLRTLARIDDDELYPVAVKAWKLSCLMWDDIATATQSQQDPNLIGTPRPRGSAATVSDWLGFLAVAPDEVPLDVEHNINMILQALRRVFGKELARRVDEMWAVREDLAPIEAVGKDEVGSQDRRRMQAAEDQVYSLFNSVVGPGFESKIPKILFLRSLDDAKKALQSAKMAEQYWWSQGEYGRAEAAALWVGDLSGDT</sequence>
<evidence type="ECO:0000313" key="3">
    <source>
        <dbReference type="Proteomes" id="UP001140453"/>
    </source>
</evidence>
<proteinExistence type="predicted"/>
<evidence type="ECO:0000259" key="1">
    <source>
        <dbReference type="Pfam" id="PF14420"/>
    </source>
</evidence>
<dbReference type="Pfam" id="PF14420">
    <property type="entry name" value="Clr5"/>
    <property type="match status" value="1"/>
</dbReference>
<feature type="domain" description="Clr5" evidence="1">
    <location>
        <begin position="17"/>
        <end position="72"/>
    </location>
</feature>
<dbReference type="PANTHER" id="PTHR38788">
    <property type="entry name" value="CLR5 DOMAIN-CONTAINING PROTEIN"/>
    <property type="match status" value="1"/>
</dbReference>
<gene>
    <name evidence="2" type="ORF">N0V93_003414</name>
</gene>
<dbReference type="InterPro" id="IPR025676">
    <property type="entry name" value="Clr5_dom"/>
</dbReference>
<keyword evidence="3" id="KW-1185">Reference proteome</keyword>
<dbReference type="AlphaFoldDB" id="A0A9W9CZU3"/>
<comment type="caution">
    <text evidence="2">The sequence shown here is derived from an EMBL/GenBank/DDBJ whole genome shotgun (WGS) entry which is preliminary data.</text>
</comment>
<dbReference type="PANTHER" id="PTHR38788:SF3">
    <property type="entry name" value="CLR5 DOMAIN-CONTAINING PROTEIN"/>
    <property type="match status" value="1"/>
</dbReference>
<name>A0A9W9CZU3_9PEZI</name>
<protein>
    <recommendedName>
        <fullName evidence="1">Clr5 domain-containing protein</fullName>
    </recommendedName>
</protein>